<dbReference type="AlphaFoldDB" id="A0A3P7LT12"/>
<protein>
    <submittedName>
        <fullName evidence="1">Uncharacterized protein</fullName>
    </submittedName>
</protein>
<dbReference type="EMBL" id="UYYB01141380">
    <property type="protein sequence ID" value="VDM85515.1"/>
    <property type="molecule type" value="Genomic_DNA"/>
</dbReference>
<organism evidence="1 2">
    <name type="scientific">Strongylus vulgaris</name>
    <name type="common">Blood worm</name>
    <dbReference type="NCBI Taxonomy" id="40348"/>
    <lineage>
        <taxon>Eukaryota</taxon>
        <taxon>Metazoa</taxon>
        <taxon>Ecdysozoa</taxon>
        <taxon>Nematoda</taxon>
        <taxon>Chromadorea</taxon>
        <taxon>Rhabditida</taxon>
        <taxon>Rhabditina</taxon>
        <taxon>Rhabditomorpha</taxon>
        <taxon>Strongyloidea</taxon>
        <taxon>Strongylidae</taxon>
        <taxon>Strongylus</taxon>
    </lineage>
</organism>
<reference evidence="1 2" key="1">
    <citation type="submission" date="2018-11" db="EMBL/GenBank/DDBJ databases">
        <authorList>
            <consortium name="Pathogen Informatics"/>
        </authorList>
    </citation>
    <scope>NUCLEOTIDE SEQUENCE [LARGE SCALE GENOMIC DNA]</scope>
</reference>
<sequence>MAGMIKIWSLVELEKKDLATPLYEDESKRLELRDVKAVSFNPINDKILLVLLDLDDLSAFIIHECPTRAVNGKILNIDKVAIAFTDQTYAQPKYFTSSKLEGPQVRQEFGVNPKNFLGMANPFEFAMLDTSHANPRSVGDDLHWTMQYNL</sequence>
<accession>A0A3P7LT12</accession>
<evidence type="ECO:0000313" key="2">
    <source>
        <dbReference type="Proteomes" id="UP000270094"/>
    </source>
</evidence>
<keyword evidence="2" id="KW-1185">Reference proteome</keyword>
<dbReference type="OrthoDB" id="338622at2759"/>
<name>A0A3P7LT12_STRVU</name>
<dbReference type="Proteomes" id="UP000270094">
    <property type="component" value="Unassembled WGS sequence"/>
</dbReference>
<gene>
    <name evidence="1" type="ORF">SVUK_LOCUS20513</name>
</gene>
<proteinExistence type="predicted"/>
<evidence type="ECO:0000313" key="1">
    <source>
        <dbReference type="EMBL" id="VDM85515.1"/>
    </source>
</evidence>